<feature type="compositionally biased region" description="Gly residues" evidence="1">
    <location>
        <begin position="526"/>
        <end position="555"/>
    </location>
</feature>
<dbReference type="Pfam" id="PF13360">
    <property type="entry name" value="PQQ_2"/>
    <property type="match status" value="1"/>
</dbReference>
<feature type="compositionally biased region" description="Basic and acidic residues" evidence="1">
    <location>
        <begin position="508"/>
        <end position="521"/>
    </location>
</feature>
<dbReference type="EMBL" id="FXUG01000003">
    <property type="protein sequence ID" value="SMP49996.1"/>
    <property type="molecule type" value="Genomic_DNA"/>
</dbReference>
<dbReference type="Gene3D" id="2.130.10.10">
    <property type="entry name" value="YVTN repeat-like/Quinoprotein amine dehydrogenase"/>
    <property type="match status" value="1"/>
</dbReference>
<reference evidence="3 4" key="1">
    <citation type="submission" date="2017-05" db="EMBL/GenBank/DDBJ databases">
        <authorList>
            <person name="Varghese N."/>
            <person name="Submissions S."/>
        </authorList>
    </citation>
    <scope>NUCLEOTIDE SEQUENCE [LARGE SCALE GENOMIC DNA]</scope>
    <source>
        <strain evidence="3 4">DSM 25457</strain>
    </source>
</reference>
<proteinExistence type="predicted"/>
<dbReference type="PANTHER" id="PTHR34512">
    <property type="entry name" value="CELL SURFACE PROTEIN"/>
    <property type="match status" value="1"/>
</dbReference>
<gene>
    <name evidence="3" type="ORF">SAMN06265222_10320</name>
</gene>
<evidence type="ECO:0000259" key="2">
    <source>
        <dbReference type="Pfam" id="PF13360"/>
    </source>
</evidence>
<dbReference type="SMART" id="SM00564">
    <property type="entry name" value="PQQ"/>
    <property type="match status" value="4"/>
</dbReference>
<dbReference type="SUPFAM" id="SSF50998">
    <property type="entry name" value="Quinoprotein alcohol dehydrogenase-like"/>
    <property type="match status" value="1"/>
</dbReference>
<dbReference type="InterPro" id="IPR002372">
    <property type="entry name" value="PQQ_rpt_dom"/>
</dbReference>
<protein>
    <submittedName>
        <fullName evidence="3">Outer membrane protein assembly factor BamB, contains PQQ-like beta-propeller repeat</fullName>
    </submittedName>
</protein>
<keyword evidence="4" id="KW-1185">Reference proteome</keyword>
<dbReference type="RefSeq" id="WP_283431836.1">
    <property type="nucleotide sequence ID" value="NZ_FXUG01000003.1"/>
</dbReference>
<dbReference type="PANTHER" id="PTHR34512:SF30">
    <property type="entry name" value="OUTER MEMBRANE PROTEIN ASSEMBLY FACTOR BAMB"/>
    <property type="match status" value="1"/>
</dbReference>
<dbReference type="InterPro" id="IPR015943">
    <property type="entry name" value="WD40/YVTN_repeat-like_dom_sf"/>
</dbReference>
<evidence type="ECO:0000313" key="4">
    <source>
        <dbReference type="Proteomes" id="UP001158067"/>
    </source>
</evidence>
<evidence type="ECO:0000256" key="1">
    <source>
        <dbReference type="SAM" id="MobiDB-lite"/>
    </source>
</evidence>
<dbReference type="Proteomes" id="UP001158067">
    <property type="component" value="Unassembled WGS sequence"/>
</dbReference>
<feature type="domain" description="Pyrrolo-quinoline quinone repeat" evidence="2">
    <location>
        <begin position="367"/>
        <end position="469"/>
    </location>
</feature>
<organism evidence="3 4">
    <name type="scientific">Neorhodopirellula lusitana</name>
    <dbReference type="NCBI Taxonomy" id="445327"/>
    <lineage>
        <taxon>Bacteria</taxon>
        <taxon>Pseudomonadati</taxon>
        <taxon>Planctomycetota</taxon>
        <taxon>Planctomycetia</taxon>
        <taxon>Pirellulales</taxon>
        <taxon>Pirellulaceae</taxon>
        <taxon>Neorhodopirellula</taxon>
    </lineage>
</organism>
<evidence type="ECO:0000313" key="3">
    <source>
        <dbReference type="EMBL" id="SMP49996.1"/>
    </source>
</evidence>
<name>A0ABY1PVW2_9BACT</name>
<dbReference type="InterPro" id="IPR011047">
    <property type="entry name" value="Quinoprotein_ADH-like_sf"/>
</dbReference>
<comment type="caution">
    <text evidence="3">The sequence shown here is derived from an EMBL/GenBank/DDBJ whole genome shotgun (WGS) entry which is preliminary data.</text>
</comment>
<dbReference type="Gene3D" id="2.40.10.480">
    <property type="match status" value="1"/>
</dbReference>
<accession>A0ABY1PVW2</accession>
<dbReference type="InterPro" id="IPR018391">
    <property type="entry name" value="PQQ_b-propeller_rpt"/>
</dbReference>
<sequence>MYRFLIFLTFLASAAIGTQSALVQAEHSFLAPVELARLDLKEAWQRQLSVPAGGQSIVDFKIHVHRDSAKQYVEVVGKAAKPAEPVSQERAGASAEGVLYARYLLEVIDGKEVSQGQSAFSGLMSSDQRRIGGIGRAAFRRGEFASSGLLDRAEAERRARNDVRRLKRRGIEAEIVSREVPRIRLYTLCDDGTVESRDAETGELVWLRRVGYPIRGYGGLGVNDTYLTVVNGGEMISIDTKTGSVFATHHLPYVAMRGAVQVGDYSIVPSIGSRIIAYPLADKHRERFEEMVSGATLAMPTKAIGSLKVAWGTSEGFVYVMELSGEPNIQFRLNTDGIVSGAPVAAPGERFYFGSEAGQIYGIRATREGEVLWSQPTGDPIYDSPTFYDEKVVFRSTYGNVTCVDAATGHNIWDQPVSGIDEVVGILKGRIFARTLSGSMVVLDIETGKTLHRVNGASPRVLMRNVDTDRIYLVNINGAIQCIRPLDSEMPTLAVSVEPVSEDEQADADDKKSKSQKKPADSNDPFGGGDDPFGGGGVDPFGGGGGADPFGGGGADADPFAPSGDAGADPFGGSPF</sequence>
<feature type="region of interest" description="Disordered" evidence="1">
    <location>
        <begin position="499"/>
        <end position="576"/>
    </location>
</feature>
<feature type="compositionally biased region" description="Low complexity" evidence="1">
    <location>
        <begin position="556"/>
        <end position="569"/>
    </location>
</feature>